<dbReference type="GeneID" id="39587984"/>
<keyword evidence="1" id="KW-0521">NADP</keyword>
<accession>A0A427XEZ5</accession>
<organism evidence="5 6">
    <name type="scientific">Apiotrichum porosum</name>
    <dbReference type="NCBI Taxonomy" id="105984"/>
    <lineage>
        <taxon>Eukaryota</taxon>
        <taxon>Fungi</taxon>
        <taxon>Dikarya</taxon>
        <taxon>Basidiomycota</taxon>
        <taxon>Agaricomycotina</taxon>
        <taxon>Tremellomycetes</taxon>
        <taxon>Trichosporonales</taxon>
        <taxon>Trichosporonaceae</taxon>
        <taxon>Apiotrichum</taxon>
    </lineage>
</organism>
<dbReference type="RefSeq" id="XP_028472616.1">
    <property type="nucleotide sequence ID" value="XM_028619120.1"/>
</dbReference>
<dbReference type="GO" id="GO:0016491">
    <property type="term" value="F:oxidoreductase activity"/>
    <property type="evidence" value="ECO:0007669"/>
    <property type="project" value="UniProtKB-KW"/>
</dbReference>
<dbReference type="InterPro" id="IPR008030">
    <property type="entry name" value="NmrA-like"/>
</dbReference>
<keyword evidence="2" id="KW-0560">Oxidoreductase</keyword>
<keyword evidence="3" id="KW-0732">Signal</keyword>
<dbReference type="PANTHER" id="PTHR47706">
    <property type="entry name" value="NMRA-LIKE FAMILY PROTEIN"/>
    <property type="match status" value="1"/>
</dbReference>
<dbReference type="Proteomes" id="UP000279236">
    <property type="component" value="Unassembled WGS sequence"/>
</dbReference>
<dbReference type="PANTHER" id="PTHR47706:SF9">
    <property type="entry name" value="NMRA-LIKE DOMAIN-CONTAINING PROTEIN-RELATED"/>
    <property type="match status" value="1"/>
</dbReference>
<reference evidence="5 6" key="1">
    <citation type="submission" date="2018-11" db="EMBL/GenBank/DDBJ databases">
        <title>Genome sequence of Apiotrichum porosum DSM 27194.</title>
        <authorList>
            <person name="Aliyu H."/>
            <person name="Gorte O."/>
            <person name="Ochsenreither K."/>
        </authorList>
    </citation>
    <scope>NUCLEOTIDE SEQUENCE [LARGE SCALE GENOMIC DNA]</scope>
    <source>
        <strain evidence="5 6">DSM 27194</strain>
    </source>
</reference>
<sequence length="292" mass="30627">MAPTVALLTATGLLGTQLAKTLGAQDAASKIKLVVLHRPSSDLSALPASTERRPLDIETATAEDVATALQGVDILVSATNRTSAEADARFIESLAAVKTLQAYIPSDFSVNWTEEEASDKLNLIVWGKTRLEEKLRSLGVPAVPVHNGLFEPFVFGPVLGLDAKGNTVALYGDALTRKLPVTSPKYLAEALAQLVVRPVSELVGKTFTVVEYETTGQEVVDALTAANGKAPTVTTLTDADLEAARAHGPLAVLGAAARKKWGAGSFPNNDAFVPVGVQPIDVRQTIAVAIKA</sequence>
<feature type="domain" description="NmrA-like" evidence="4">
    <location>
        <begin position="4"/>
        <end position="232"/>
    </location>
</feature>
<dbReference type="InterPro" id="IPR036291">
    <property type="entry name" value="NAD(P)-bd_dom_sf"/>
</dbReference>
<evidence type="ECO:0000313" key="6">
    <source>
        <dbReference type="Proteomes" id="UP000279236"/>
    </source>
</evidence>
<feature type="signal peptide" evidence="3">
    <location>
        <begin position="1"/>
        <end position="23"/>
    </location>
</feature>
<dbReference type="SUPFAM" id="SSF51735">
    <property type="entry name" value="NAD(P)-binding Rossmann-fold domains"/>
    <property type="match status" value="1"/>
</dbReference>
<dbReference type="Pfam" id="PF05368">
    <property type="entry name" value="NmrA"/>
    <property type="match status" value="1"/>
</dbReference>
<evidence type="ECO:0000256" key="3">
    <source>
        <dbReference type="SAM" id="SignalP"/>
    </source>
</evidence>
<gene>
    <name evidence="5" type="ORF">EHS24_003441</name>
</gene>
<feature type="chain" id="PRO_5019136366" description="NmrA-like domain-containing protein" evidence="3">
    <location>
        <begin position="24"/>
        <end position="292"/>
    </location>
</feature>
<dbReference type="AlphaFoldDB" id="A0A427XEZ5"/>
<protein>
    <recommendedName>
        <fullName evidence="4">NmrA-like domain-containing protein</fullName>
    </recommendedName>
</protein>
<evidence type="ECO:0000259" key="4">
    <source>
        <dbReference type="Pfam" id="PF05368"/>
    </source>
</evidence>
<proteinExistence type="predicted"/>
<dbReference type="STRING" id="105984.A0A427XEZ5"/>
<comment type="caution">
    <text evidence="5">The sequence shown here is derived from an EMBL/GenBank/DDBJ whole genome shotgun (WGS) entry which is preliminary data.</text>
</comment>
<evidence type="ECO:0000256" key="1">
    <source>
        <dbReference type="ARBA" id="ARBA00022857"/>
    </source>
</evidence>
<dbReference type="Gene3D" id="3.40.50.720">
    <property type="entry name" value="NAD(P)-binding Rossmann-like Domain"/>
    <property type="match status" value="1"/>
</dbReference>
<evidence type="ECO:0000256" key="2">
    <source>
        <dbReference type="ARBA" id="ARBA00023002"/>
    </source>
</evidence>
<evidence type="ECO:0000313" key="5">
    <source>
        <dbReference type="EMBL" id="RSH77469.1"/>
    </source>
</evidence>
<dbReference type="InterPro" id="IPR051609">
    <property type="entry name" value="NmrA/Isoflavone_reductase-like"/>
</dbReference>
<dbReference type="OrthoDB" id="5283654at2759"/>
<keyword evidence="6" id="KW-1185">Reference proteome</keyword>
<dbReference type="EMBL" id="RSCE01000016">
    <property type="protein sequence ID" value="RSH77469.1"/>
    <property type="molecule type" value="Genomic_DNA"/>
</dbReference>
<name>A0A427XEZ5_9TREE</name>